<keyword evidence="5" id="KW-1185">Reference proteome</keyword>
<comment type="catalytic activity">
    <reaction evidence="2">
        <text>2,5-diamino-6-hydroxy-4-(5-phosphoribosylamino)-pyrimidine + H2O = 2,5,6-triamino-4-hydroxypyrimidine + D-ribose 5-phosphate</text>
        <dbReference type="Rhea" id="RHEA:23436"/>
        <dbReference type="ChEBI" id="CHEBI:15377"/>
        <dbReference type="ChEBI" id="CHEBI:58614"/>
        <dbReference type="ChEBI" id="CHEBI:78346"/>
        <dbReference type="ChEBI" id="CHEBI:137796"/>
    </reaction>
</comment>
<dbReference type="Gene3D" id="1.10.357.40">
    <property type="entry name" value="YbiA-like"/>
    <property type="match status" value="1"/>
</dbReference>
<dbReference type="InterPro" id="IPR012816">
    <property type="entry name" value="NADAR"/>
</dbReference>
<protein>
    <submittedName>
        <fullName evidence="4">Swarming motility protein YbiA</fullName>
    </submittedName>
</protein>
<feature type="domain" description="NADAR" evidence="3">
    <location>
        <begin position="33"/>
        <end position="180"/>
    </location>
</feature>
<dbReference type="KEGG" id="lcre:Pla8534_23550"/>
<dbReference type="OrthoDB" id="67297at2"/>
<dbReference type="AlphaFoldDB" id="A0A518DRV9"/>
<dbReference type="CDD" id="cd15457">
    <property type="entry name" value="NADAR"/>
    <property type="match status" value="1"/>
</dbReference>
<dbReference type="InterPro" id="IPR037238">
    <property type="entry name" value="YbiA-like_sf"/>
</dbReference>
<accession>A0A518DRV9</accession>
<evidence type="ECO:0000313" key="4">
    <source>
        <dbReference type="EMBL" id="QDU94563.1"/>
    </source>
</evidence>
<dbReference type="Proteomes" id="UP000317648">
    <property type="component" value="Chromosome"/>
</dbReference>
<sequence length="184" mass="20801">MLDLNQLRQRCATGETFTYLHFWGHTPPKDGSVGAACLSQWYPVLFQVQEVYYPTAEHWMMAEKARLFQDEEALLEILTADSPNQAKAWGRKVRNFDADQWNAQARGIVTAGNLAKFSQSDDLRDFLLGTGDQVLVEASPFDRIWGIGLKGTDPRAAHPDTWRGQNLLGFALMDVRQSLRETAE</sequence>
<evidence type="ECO:0000259" key="3">
    <source>
        <dbReference type="Pfam" id="PF08719"/>
    </source>
</evidence>
<organism evidence="4 5">
    <name type="scientific">Lignipirellula cremea</name>
    <dbReference type="NCBI Taxonomy" id="2528010"/>
    <lineage>
        <taxon>Bacteria</taxon>
        <taxon>Pseudomonadati</taxon>
        <taxon>Planctomycetota</taxon>
        <taxon>Planctomycetia</taxon>
        <taxon>Pirellulales</taxon>
        <taxon>Pirellulaceae</taxon>
        <taxon>Lignipirellula</taxon>
    </lineage>
</organism>
<name>A0A518DRV9_9BACT</name>
<reference evidence="4 5" key="1">
    <citation type="submission" date="2019-02" db="EMBL/GenBank/DDBJ databases">
        <title>Deep-cultivation of Planctomycetes and their phenomic and genomic characterization uncovers novel biology.</title>
        <authorList>
            <person name="Wiegand S."/>
            <person name="Jogler M."/>
            <person name="Boedeker C."/>
            <person name="Pinto D."/>
            <person name="Vollmers J."/>
            <person name="Rivas-Marin E."/>
            <person name="Kohn T."/>
            <person name="Peeters S.H."/>
            <person name="Heuer A."/>
            <person name="Rast P."/>
            <person name="Oberbeckmann S."/>
            <person name="Bunk B."/>
            <person name="Jeske O."/>
            <person name="Meyerdierks A."/>
            <person name="Storesund J.E."/>
            <person name="Kallscheuer N."/>
            <person name="Luecker S."/>
            <person name="Lage O.M."/>
            <person name="Pohl T."/>
            <person name="Merkel B.J."/>
            <person name="Hornburger P."/>
            <person name="Mueller R.-W."/>
            <person name="Bruemmer F."/>
            <person name="Labrenz M."/>
            <person name="Spormann A.M."/>
            <person name="Op den Camp H."/>
            <person name="Overmann J."/>
            <person name="Amann R."/>
            <person name="Jetten M.S.M."/>
            <person name="Mascher T."/>
            <person name="Medema M.H."/>
            <person name="Devos D.P."/>
            <person name="Kaster A.-K."/>
            <person name="Ovreas L."/>
            <person name="Rohde M."/>
            <person name="Galperin M.Y."/>
            <person name="Jogler C."/>
        </authorList>
    </citation>
    <scope>NUCLEOTIDE SEQUENCE [LARGE SCALE GENOMIC DNA]</scope>
    <source>
        <strain evidence="4 5">Pla85_3_4</strain>
    </source>
</reference>
<dbReference type="NCBIfam" id="TIGR02464">
    <property type="entry name" value="ribofla_fusion"/>
    <property type="match status" value="1"/>
</dbReference>
<evidence type="ECO:0000256" key="2">
    <source>
        <dbReference type="ARBA" id="ARBA00000751"/>
    </source>
</evidence>
<comment type="catalytic activity">
    <reaction evidence="1">
        <text>5-amino-6-(5-phospho-D-ribosylamino)uracil + H2O = 5,6-diaminouracil + D-ribose 5-phosphate</text>
        <dbReference type="Rhea" id="RHEA:55020"/>
        <dbReference type="ChEBI" id="CHEBI:15377"/>
        <dbReference type="ChEBI" id="CHEBI:46252"/>
        <dbReference type="ChEBI" id="CHEBI:58453"/>
        <dbReference type="ChEBI" id="CHEBI:78346"/>
    </reaction>
</comment>
<proteinExistence type="predicted"/>
<dbReference type="Pfam" id="PF08719">
    <property type="entry name" value="NADAR"/>
    <property type="match status" value="1"/>
</dbReference>
<gene>
    <name evidence="4" type="primary">ybiA_2</name>
    <name evidence="4" type="ORF">Pla8534_23550</name>
</gene>
<dbReference type="RefSeq" id="WP_145053073.1">
    <property type="nucleotide sequence ID" value="NZ_CP036433.1"/>
</dbReference>
<dbReference type="EMBL" id="CP036433">
    <property type="protein sequence ID" value="QDU94563.1"/>
    <property type="molecule type" value="Genomic_DNA"/>
</dbReference>
<evidence type="ECO:0000256" key="1">
    <source>
        <dbReference type="ARBA" id="ARBA00000022"/>
    </source>
</evidence>
<dbReference type="SUPFAM" id="SSF143990">
    <property type="entry name" value="YbiA-like"/>
    <property type="match status" value="1"/>
</dbReference>
<evidence type="ECO:0000313" key="5">
    <source>
        <dbReference type="Proteomes" id="UP000317648"/>
    </source>
</evidence>